<dbReference type="Proteomes" id="UP000049127">
    <property type="component" value="Unassembled WGS sequence"/>
</dbReference>
<dbReference type="EMBL" id="CEKZ01000003">
    <property type="protein sequence ID" value="CEQ04357.1"/>
    <property type="molecule type" value="Genomic_DNA"/>
</dbReference>
<dbReference type="RefSeq" id="WP_155484497.1">
    <property type="nucleotide sequence ID" value="NZ_CDNF01000014.1"/>
</dbReference>
<dbReference type="AlphaFoldDB" id="A0A0C7G798"/>
<evidence type="ECO:0000313" key="2">
    <source>
        <dbReference type="Proteomes" id="UP000049127"/>
    </source>
</evidence>
<sequence length="53" mass="5941">MSKKNSMIKEIGNKMEDLGHDMSKGIKSFTSSVEHVGEKTVKDVKKASKKIFK</sequence>
<proteinExistence type="predicted"/>
<gene>
    <name evidence="1" type="ORF">R28058_20901</name>
</gene>
<reference evidence="1 2" key="1">
    <citation type="submission" date="2015-01" db="EMBL/GenBank/DDBJ databases">
        <authorList>
            <person name="Aslett A.Martin."/>
            <person name="De Silva Nishadi"/>
        </authorList>
    </citation>
    <scope>NUCLEOTIDE SEQUENCE [LARGE SCALE GENOMIC DNA]</scope>
    <source>
        <strain evidence="1 2">R28058</strain>
    </source>
</reference>
<accession>A0A0C7G798</accession>
<name>A0A0C7G798_PARSO</name>
<organism evidence="1 2">
    <name type="scientific">Paraclostridium sordellii</name>
    <name type="common">Clostridium sordellii</name>
    <dbReference type="NCBI Taxonomy" id="1505"/>
    <lineage>
        <taxon>Bacteria</taxon>
        <taxon>Bacillati</taxon>
        <taxon>Bacillota</taxon>
        <taxon>Clostridia</taxon>
        <taxon>Peptostreptococcales</taxon>
        <taxon>Peptostreptococcaceae</taxon>
        <taxon>Paraclostridium</taxon>
    </lineage>
</organism>
<evidence type="ECO:0000313" key="1">
    <source>
        <dbReference type="EMBL" id="CEQ04357.1"/>
    </source>
</evidence>
<protein>
    <submittedName>
        <fullName evidence="1">Uncharacterized protein</fullName>
    </submittedName>
</protein>